<dbReference type="InterPro" id="IPR036844">
    <property type="entry name" value="Hint_dom_sf"/>
</dbReference>
<dbReference type="InterPro" id="IPR006141">
    <property type="entry name" value="Intein_N"/>
</dbReference>
<dbReference type="SMART" id="SM00306">
    <property type="entry name" value="HintN"/>
    <property type="match status" value="1"/>
</dbReference>
<protein>
    <submittedName>
        <fullName evidence="3">Sonic hedgehog protein A</fullName>
    </submittedName>
</protein>
<dbReference type="GO" id="GO:0016540">
    <property type="term" value="P:protein autoprocessing"/>
    <property type="evidence" value="ECO:0007669"/>
    <property type="project" value="InterPro"/>
</dbReference>
<organism evidence="3 4">
    <name type="scientific">Folsomia candida</name>
    <name type="common">Springtail</name>
    <dbReference type="NCBI Taxonomy" id="158441"/>
    <lineage>
        <taxon>Eukaryota</taxon>
        <taxon>Metazoa</taxon>
        <taxon>Ecdysozoa</taxon>
        <taxon>Arthropoda</taxon>
        <taxon>Hexapoda</taxon>
        <taxon>Collembola</taxon>
        <taxon>Entomobryomorpha</taxon>
        <taxon>Isotomoidea</taxon>
        <taxon>Isotomidae</taxon>
        <taxon>Proisotominae</taxon>
        <taxon>Folsomia</taxon>
    </lineage>
</organism>
<evidence type="ECO:0000313" key="4">
    <source>
        <dbReference type="Proteomes" id="UP000198287"/>
    </source>
</evidence>
<dbReference type="OMA" id="HKDANIM"/>
<keyword evidence="4" id="KW-1185">Reference proteome</keyword>
<evidence type="ECO:0000259" key="1">
    <source>
        <dbReference type="SMART" id="SM00305"/>
    </source>
</evidence>
<sequence>MPPFCCSSPAIAICFPPGTLVTSRTRGEIEIQELTRGEEILTLDAKNGAPKWTEFYTWTHKDANIMADFVVLIVSDGKELLISNDHQLFVAGEQGKLPIAKKAGDVKIGEELLLADPDSGHVKRMEVVEISVTELRGVYAPLTMSGTFLANGILVGCYLGGAHKEAHLSAAPLRAWYRLKRRGGGGIKQDKKDPSEGRWSFLHRPVMAN</sequence>
<dbReference type="InterPro" id="IPR050387">
    <property type="entry name" value="Hedgehog_Signaling"/>
</dbReference>
<dbReference type="STRING" id="158441.A0A226D712"/>
<dbReference type="EMBL" id="LNIX01000029">
    <property type="protein sequence ID" value="OXA41342.1"/>
    <property type="molecule type" value="Genomic_DNA"/>
</dbReference>
<dbReference type="GO" id="GO:0016539">
    <property type="term" value="P:intein-mediated protein splicing"/>
    <property type="evidence" value="ECO:0007669"/>
    <property type="project" value="InterPro"/>
</dbReference>
<dbReference type="InterPro" id="IPR001767">
    <property type="entry name" value="Hedgehog_Hint"/>
</dbReference>
<dbReference type="Gene3D" id="2.170.16.10">
    <property type="entry name" value="Hedgehog/Intein (Hint) domain"/>
    <property type="match status" value="1"/>
</dbReference>
<dbReference type="InterPro" id="IPR003586">
    <property type="entry name" value="Hint_dom_C"/>
</dbReference>
<dbReference type="Pfam" id="PF01079">
    <property type="entry name" value="Hint"/>
    <property type="match status" value="1"/>
</dbReference>
<comment type="caution">
    <text evidence="3">The sequence shown here is derived from an EMBL/GenBank/DDBJ whole genome shotgun (WGS) entry which is preliminary data.</text>
</comment>
<dbReference type="SUPFAM" id="SSF51294">
    <property type="entry name" value="Hedgehog/intein (Hint) domain"/>
    <property type="match status" value="1"/>
</dbReference>
<feature type="domain" description="Hint" evidence="1">
    <location>
        <begin position="119"/>
        <end position="163"/>
    </location>
</feature>
<proteinExistence type="predicted"/>
<evidence type="ECO:0000313" key="3">
    <source>
        <dbReference type="EMBL" id="OXA41342.1"/>
    </source>
</evidence>
<feature type="domain" description="Hint" evidence="2">
    <location>
        <begin position="12"/>
        <end position="116"/>
    </location>
</feature>
<evidence type="ECO:0000259" key="2">
    <source>
        <dbReference type="SMART" id="SM00306"/>
    </source>
</evidence>
<name>A0A226D712_FOLCA</name>
<accession>A0A226D712</accession>
<dbReference type="PANTHER" id="PTHR11889:SF31">
    <property type="entry name" value="PROTEIN HEDGEHOG"/>
    <property type="match status" value="1"/>
</dbReference>
<dbReference type="InterPro" id="IPR003587">
    <property type="entry name" value="Hint_dom_N"/>
</dbReference>
<dbReference type="PANTHER" id="PTHR11889">
    <property type="entry name" value="HEDGEHOG"/>
    <property type="match status" value="1"/>
</dbReference>
<dbReference type="Proteomes" id="UP000198287">
    <property type="component" value="Unassembled WGS sequence"/>
</dbReference>
<reference evidence="3 4" key="1">
    <citation type="submission" date="2015-12" db="EMBL/GenBank/DDBJ databases">
        <title>The genome of Folsomia candida.</title>
        <authorList>
            <person name="Faddeeva A."/>
            <person name="Derks M.F."/>
            <person name="Anvar Y."/>
            <person name="Smit S."/>
            <person name="Van Straalen N."/>
            <person name="Roelofs D."/>
        </authorList>
    </citation>
    <scope>NUCLEOTIDE SEQUENCE [LARGE SCALE GENOMIC DNA]</scope>
    <source>
        <strain evidence="3 4">VU population</strain>
        <tissue evidence="3">Whole body</tissue>
    </source>
</reference>
<dbReference type="OrthoDB" id="5212at2759"/>
<dbReference type="AlphaFoldDB" id="A0A226D712"/>
<dbReference type="PROSITE" id="PS50817">
    <property type="entry name" value="INTEIN_N_TER"/>
    <property type="match status" value="1"/>
</dbReference>
<dbReference type="CDD" id="cd00081">
    <property type="entry name" value="Hint"/>
    <property type="match status" value="1"/>
</dbReference>
<dbReference type="SMART" id="SM00305">
    <property type="entry name" value="HintC"/>
    <property type="match status" value="1"/>
</dbReference>
<gene>
    <name evidence="3" type="ORF">Fcan01_23706</name>
</gene>